<proteinExistence type="inferred from homology"/>
<dbReference type="Gene3D" id="3.40.630.10">
    <property type="entry name" value="Zn peptidases"/>
    <property type="match status" value="1"/>
</dbReference>
<protein>
    <recommendedName>
        <fullName evidence="8">Peptidase M14 domain-containing protein</fullName>
    </recommendedName>
</protein>
<name>A0A9D1T970_9FIRM</name>
<evidence type="ECO:0000313" key="10">
    <source>
        <dbReference type="Proteomes" id="UP000824169"/>
    </source>
</evidence>
<evidence type="ECO:0000256" key="7">
    <source>
        <dbReference type="PROSITE-ProRule" id="PRU01379"/>
    </source>
</evidence>
<dbReference type="PANTHER" id="PTHR11705">
    <property type="entry name" value="PROTEASE FAMILY M14 CARBOXYPEPTIDASE A,B"/>
    <property type="match status" value="1"/>
</dbReference>
<evidence type="ECO:0000256" key="6">
    <source>
        <dbReference type="ARBA" id="ARBA00023049"/>
    </source>
</evidence>
<evidence type="ECO:0000256" key="4">
    <source>
        <dbReference type="ARBA" id="ARBA00022801"/>
    </source>
</evidence>
<keyword evidence="3" id="KW-0645">Protease</keyword>
<evidence type="ECO:0000256" key="5">
    <source>
        <dbReference type="ARBA" id="ARBA00022833"/>
    </source>
</evidence>
<dbReference type="Proteomes" id="UP000824169">
    <property type="component" value="Unassembled WGS sequence"/>
</dbReference>
<dbReference type="GO" id="GO:0008270">
    <property type="term" value="F:zinc ion binding"/>
    <property type="evidence" value="ECO:0007669"/>
    <property type="project" value="InterPro"/>
</dbReference>
<feature type="active site" description="Proton donor/acceptor" evidence="7">
    <location>
        <position position="262"/>
    </location>
</feature>
<organism evidence="9 10">
    <name type="scientific">Candidatus Scatomonas pullistercoris</name>
    <dbReference type="NCBI Taxonomy" id="2840920"/>
    <lineage>
        <taxon>Bacteria</taxon>
        <taxon>Bacillati</taxon>
        <taxon>Bacillota</taxon>
        <taxon>Clostridia</taxon>
        <taxon>Lachnospirales</taxon>
        <taxon>Lachnospiraceae</taxon>
        <taxon>Lachnospiraceae incertae sedis</taxon>
        <taxon>Candidatus Scatomonas</taxon>
    </lineage>
</organism>
<dbReference type="PROSITE" id="PS52035">
    <property type="entry name" value="PEPTIDASE_M14"/>
    <property type="match status" value="1"/>
</dbReference>
<evidence type="ECO:0000256" key="1">
    <source>
        <dbReference type="ARBA" id="ARBA00001947"/>
    </source>
</evidence>
<comment type="cofactor">
    <cofactor evidence="1">
        <name>Zn(2+)</name>
        <dbReference type="ChEBI" id="CHEBI:29105"/>
    </cofactor>
</comment>
<dbReference type="GO" id="GO:0006508">
    <property type="term" value="P:proteolysis"/>
    <property type="evidence" value="ECO:0007669"/>
    <property type="project" value="UniProtKB-KW"/>
</dbReference>
<dbReference type="GO" id="GO:0004181">
    <property type="term" value="F:metallocarboxypeptidase activity"/>
    <property type="evidence" value="ECO:0007669"/>
    <property type="project" value="InterPro"/>
</dbReference>
<evidence type="ECO:0000256" key="2">
    <source>
        <dbReference type="ARBA" id="ARBA00005988"/>
    </source>
</evidence>
<dbReference type="InterPro" id="IPR000834">
    <property type="entry name" value="Peptidase_M14"/>
</dbReference>
<evidence type="ECO:0000259" key="8">
    <source>
        <dbReference type="PROSITE" id="PS52035"/>
    </source>
</evidence>
<dbReference type="GO" id="GO:0005615">
    <property type="term" value="C:extracellular space"/>
    <property type="evidence" value="ECO:0007669"/>
    <property type="project" value="TreeGrafter"/>
</dbReference>
<dbReference type="AlphaFoldDB" id="A0A9D1T970"/>
<evidence type="ECO:0000313" key="9">
    <source>
        <dbReference type="EMBL" id="HIV24236.1"/>
    </source>
</evidence>
<comment type="caution">
    <text evidence="9">The sequence shown here is derived from an EMBL/GenBank/DDBJ whole genome shotgun (WGS) entry which is preliminary data.</text>
</comment>
<feature type="domain" description="Peptidase M14" evidence="8">
    <location>
        <begin position="6"/>
        <end position="295"/>
    </location>
</feature>
<dbReference type="SMART" id="SM00631">
    <property type="entry name" value="Zn_pept"/>
    <property type="match status" value="1"/>
</dbReference>
<sequence length="305" mass="34762">MIALSQRYTYLDICMSLQLLADCYSEIAVCRTAGRSQDGRRIPMLRLGLGRQNLVCTAGIHGREAVNPVLLLKMIEEYGQAFRFQRRIAGFEVRALLKRYAILFLPLLNPDGYEVARTGFSAISNPLYRRMARARRIFHRDWKLNARGVDINRNFPSRSYVRQQLCEYPGSELETQTLMRVFQSYETAGYLDFHSRGKILYYYRNAMPHTYNQRCRRYARQLQALCGYALGNRREEQTDGSGGGNSVHFYSENTGNPAITVETLGADTEFPAPVSSQEEAYREVRALPLGFLEALSACKFTGGLV</sequence>
<evidence type="ECO:0000256" key="3">
    <source>
        <dbReference type="ARBA" id="ARBA00022670"/>
    </source>
</evidence>
<reference evidence="9" key="2">
    <citation type="journal article" date="2021" name="PeerJ">
        <title>Extensive microbial diversity within the chicken gut microbiome revealed by metagenomics and culture.</title>
        <authorList>
            <person name="Gilroy R."/>
            <person name="Ravi A."/>
            <person name="Getino M."/>
            <person name="Pursley I."/>
            <person name="Horton D.L."/>
            <person name="Alikhan N.F."/>
            <person name="Baker D."/>
            <person name="Gharbi K."/>
            <person name="Hall N."/>
            <person name="Watson M."/>
            <person name="Adriaenssens E.M."/>
            <person name="Foster-Nyarko E."/>
            <person name="Jarju S."/>
            <person name="Secka A."/>
            <person name="Antonio M."/>
            <person name="Oren A."/>
            <person name="Chaudhuri R.R."/>
            <person name="La Ragione R."/>
            <person name="Hildebrand F."/>
            <person name="Pallen M.J."/>
        </authorList>
    </citation>
    <scope>NUCLEOTIDE SEQUENCE</scope>
    <source>
        <strain evidence="9">CHK188-20938</strain>
    </source>
</reference>
<dbReference type="Pfam" id="PF00246">
    <property type="entry name" value="Peptidase_M14"/>
    <property type="match status" value="1"/>
</dbReference>
<dbReference type="PRINTS" id="PR00765">
    <property type="entry name" value="CRBOXYPTASEA"/>
</dbReference>
<reference evidence="9" key="1">
    <citation type="submission" date="2020-10" db="EMBL/GenBank/DDBJ databases">
        <authorList>
            <person name="Gilroy R."/>
        </authorList>
    </citation>
    <scope>NUCLEOTIDE SEQUENCE</scope>
    <source>
        <strain evidence="9">CHK188-20938</strain>
    </source>
</reference>
<keyword evidence="5" id="KW-0862">Zinc</keyword>
<keyword evidence="6" id="KW-0482">Metalloprotease</keyword>
<dbReference type="SUPFAM" id="SSF53187">
    <property type="entry name" value="Zn-dependent exopeptidases"/>
    <property type="match status" value="1"/>
</dbReference>
<accession>A0A9D1T970</accession>
<keyword evidence="4" id="KW-0378">Hydrolase</keyword>
<gene>
    <name evidence="9" type="ORF">IAB71_00350</name>
</gene>
<comment type="similarity">
    <text evidence="2 7">Belongs to the peptidase M14 family.</text>
</comment>
<dbReference type="PANTHER" id="PTHR11705:SF143">
    <property type="entry name" value="SLL0236 PROTEIN"/>
    <property type="match status" value="1"/>
</dbReference>
<dbReference type="EMBL" id="DVOO01000002">
    <property type="protein sequence ID" value="HIV24236.1"/>
    <property type="molecule type" value="Genomic_DNA"/>
</dbReference>